<feature type="compositionally biased region" description="Basic and acidic residues" evidence="1">
    <location>
        <begin position="26"/>
        <end position="38"/>
    </location>
</feature>
<gene>
    <name evidence="2" type="ORF">OJF2_19800</name>
</gene>
<proteinExistence type="predicted"/>
<dbReference type="EMBL" id="CP042997">
    <property type="protein sequence ID" value="QEH33478.1"/>
    <property type="molecule type" value="Genomic_DNA"/>
</dbReference>
<evidence type="ECO:0000313" key="3">
    <source>
        <dbReference type="Proteomes" id="UP000324233"/>
    </source>
</evidence>
<feature type="region of interest" description="Disordered" evidence="1">
    <location>
        <begin position="1"/>
        <end position="79"/>
    </location>
</feature>
<dbReference type="RefSeq" id="WP_148593376.1">
    <property type="nucleotide sequence ID" value="NZ_CP042997.1"/>
</dbReference>
<dbReference type="KEGG" id="agv:OJF2_19800"/>
<keyword evidence="3" id="KW-1185">Reference proteome</keyword>
<organism evidence="2 3">
    <name type="scientific">Aquisphaera giovannonii</name>
    <dbReference type="NCBI Taxonomy" id="406548"/>
    <lineage>
        <taxon>Bacteria</taxon>
        <taxon>Pseudomonadati</taxon>
        <taxon>Planctomycetota</taxon>
        <taxon>Planctomycetia</taxon>
        <taxon>Isosphaerales</taxon>
        <taxon>Isosphaeraceae</taxon>
        <taxon>Aquisphaera</taxon>
    </lineage>
</organism>
<feature type="compositionally biased region" description="Low complexity" evidence="1">
    <location>
        <begin position="10"/>
        <end position="21"/>
    </location>
</feature>
<dbReference type="OrthoDB" id="266522at2"/>
<accession>A0A5B9VYU4</accession>
<evidence type="ECO:0000256" key="1">
    <source>
        <dbReference type="SAM" id="MobiDB-lite"/>
    </source>
</evidence>
<evidence type="ECO:0000313" key="2">
    <source>
        <dbReference type="EMBL" id="QEH33478.1"/>
    </source>
</evidence>
<name>A0A5B9VYU4_9BACT</name>
<dbReference type="AlphaFoldDB" id="A0A5B9VYU4"/>
<protein>
    <submittedName>
        <fullName evidence="2">Uncharacterized protein</fullName>
    </submittedName>
</protein>
<dbReference type="Proteomes" id="UP000324233">
    <property type="component" value="Chromosome"/>
</dbReference>
<sequence length="134" mass="15329">MSDDTNKTSPAPAAFDFTAFPSNTLFHERRTGRDRRATGEGPQPHAASKKSTLPAAPAERRARKERRRRIDPTTFEKQYTDDEMEFMNAMQRFKERTGKSFPSYGEVIRVAVSLGYRKEVELADEILAAETYEH</sequence>
<reference evidence="2 3" key="1">
    <citation type="submission" date="2019-08" db="EMBL/GenBank/DDBJ databases">
        <title>Deep-cultivation of Planctomycetes and their phenomic and genomic characterization uncovers novel biology.</title>
        <authorList>
            <person name="Wiegand S."/>
            <person name="Jogler M."/>
            <person name="Boedeker C."/>
            <person name="Pinto D."/>
            <person name="Vollmers J."/>
            <person name="Rivas-Marin E."/>
            <person name="Kohn T."/>
            <person name="Peeters S.H."/>
            <person name="Heuer A."/>
            <person name="Rast P."/>
            <person name="Oberbeckmann S."/>
            <person name="Bunk B."/>
            <person name="Jeske O."/>
            <person name="Meyerdierks A."/>
            <person name="Storesund J.E."/>
            <person name="Kallscheuer N."/>
            <person name="Luecker S."/>
            <person name="Lage O.M."/>
            <person name="Pohl T."/>
            <person name="Merkel B.J."/>
            <person name="Hornburger P."/>
            <person name="Mueller R.-W."/>
            <person name="Bruemmer F."/>
            <person name="Labrenz M."/>
            <person name="Spormann A.M."/>
            <person name="Op den Camp H."/>
            <person name="Overmann J."/>
            <person name="Amann R."/>
            <person name="Jetten M.S.M."/>
            <person name="Mascher T."/>
            <person name="Medema M.H."/>
            <person name="Devos D.P."/>
            <person name="Kaster A.-K."/>
            <person name="Ovreas L."/>
            <person name="Rohde M."/>
            <person name="Galperin M.Y."/>
            <person name="Jogler C."/>
        </authorList>
    </citation>
    <scope>NUCLEOTIDE SEQUENCE [LARGE SCALE GENOMIC DNA]</scope>
    <source>
        <strain evidence="2 3">OJF2</strain>
    </source>
</reference>